<keyword evidence="3" id="KW-0805">Transcription regulation</keyword>
<keyword evidence="6" id="KW-0804">Transcription</keyword>
<sequence length="215" mass="24754">MESAERIGSYDVYRQPSSTRWNPTSEQLSILRELYYTNGIRSPTVDEIHRISMKLSRYGKIEGKNVFYWFQNHKARHRQKTRLSAMNVAAFPTIHTESFYENRMAGENSSCKEAACCSLEQMYAVKHHDVMKAMEENQLQEGKINRHVETLELFPTHCEDRSPEPSEKKSCCWGSCETKENHNNNPPGGYKGKQRDSVLDLCLSLGNKSCGLHDN</sequence>
<evidence type="ECO:0000256" key="1">
    <source>
        <dbReference type="ARBA" id="ARBA00004123"/>
    </source>
</evidence>
<evidence type="ECO:0000313" key="12">
    <source>
        <dbReference type="EMBL" id="ANC94892.1"/>
    </source>
</evidence>
<dbReference type="GO" id="GO:0099402">
    <property type="term" value="P:plant organ development"/>
    <property type="evidence" value="ECO:0007669"/>
    <property type="project" value="InterPro"/>
</dbReference>
<dbReference type="Pfam" id="PF00046">
    <property type="entry name" value="Homeodomain"/>
    <property type="match status" value="1"/>
</dbReference>
<dbReference type="EMBL" id="KX011458">
    <property type="protein sequence ID" value="ANC94892.1"/>
    <property type="molecule type" value="mRNA"/>
</dbReference>
<evidence type="ECO:0000259" key="11">
    <source>
        <dbReference type="PROSITE" id="PS50071"/>
    </source>
</evidence>
<evidence type="ECO:0000256" key="6">
    <source>
        <dbReference type="ARBA" id="ARBA00023163"/>
    </source>
</evidence>
<dbReference type="InterPro" id="IPR009057">
    <property type="entry name" value="Homeodomain-like_sf"/>
</dbReference>
<protein>
    <submittedName>
        <fullName evidence="12">WUSCHEL homeobox protein</fullName>
    </submittedName>
</protein>
<evidence type="ECO:0000256" key="7">
    <source>
        <dbReference type="ARBA" id="ARBA00023242"/>
    </source>
</evidence>
<dbReference type="SMR" id="A0A2I4KAP9"/>
<evidence type="ECO:0000256" key="5">
    <source>
        <dbReference type="ARBA" id="ARBA00023155"/>
    </source>
</evidence>
<name>A0A2I4KAP9_PINTA</name>
<keyword evidence="5 9" id="KW-0371">Homeobox</keyword>
<dbReference type="InterPro" id="IPR044555">
    <property type="entry name" value="WUSCHEL-like"/>
</dbReference>
<dbReference type="AlphaFoldDB" id="A0A2I4KAP9"/>
<dbReference type="SMART" id="SM00389">
    <property type="entry name" value="HOX"/>
    <property type="match status" value="1"/>
</dbReference>
<comment type="subcellular location">
    <subcellularLocation>
        <location evidence="1 9 10">Nucleus</location>
    </subcellularLocation>
</comment>
<evidence type="ECO:0000256" key="2">
    <source>
        <dbReference type="ARBA" id="ARBA00022473"/>
    </source>
</evidence>
<dbReference type="PANTHER" id="PTHR45940:SF2">
    <property type="entry name" value="WUSCHEL-RELATED HOMEOBOX 1"/>
    <property type="match status" value="1"/>
</dbReference>
<dbReference type="PROSITE" id="PS50071">
    <property type="entry name" value="HOMEOBOX_2"/>
    <property type="match status" value="1"/>
</dbReference>
<dbReference type="GO" id="GO:0003700">
    <property type="term" value="F:DNA-binding transcription factor activity"/>
    <property type="evidence" value="ECO:0007669"/>
    <property type="project" value="InterPro"/>
</dbReference>
<dbReference type="GO" id="GO:0003677">
    <property type="term" value="F:DNA binding"/>
    <property type="evidence" value="ECO:0007669"/>
    <property type="project" value="UniProtKB-UniRule"/>
</dbReference>
<dbReference type="SUPFAM" id="SSF46689">
    <property type="entry name" value="Homeodomain-like"/>
    <property type="match status" value="1"/>
</dbReference>
<evidence type="ECO:0000256" key="9">
    <source>
        <dbReference type="PROSITE-ProRule" id="PRU00108"/>
    </source>
</evidence>
<reference evidence="12" key="1">
    <citation type="submission" date="2016-03" db="EMBL/GenBank/DDBJ databases">
        <title>Identification and analysis of the WUSCHEL-RELATED HOMEOBOX gene family in conifers.</title>
        <authorList>
            <person name="Alvarez J.M."/>
            <person name="Canas R.A."/>
            <person name="Bueno N."/>
            <person name="Canovas F.M."/>
            <person name="Ordas R.J."/>
        </authorList>
    </citation>
    <scope>NUCLEOTIDE SEQUENCE</scope>
</reference>
<gene>
    <name evidence="12" type="primary">WUS</name>
</gene>
<feature type="DNA-binding region" description="Homeobox" evidence="9">
    <location>
        <begin position="16"/>
        <end position="81"/>
    </location>
</feature>
<keyword evidence="2" id="KW-0217">Developmental protein</keyword>
<keyword evidence="4 9" id="KW-0238">DNA-binding</keyword>
<proteinExistence type="evidence at transcript level"/>
<comment type="similarity">
    <text evidence="8">Belongs to the WUS homeobox family.</text>
</comment>
<accession>A0A2I4KAP9</accession>
<keyword evidence="7 9" id="KW-0539">Nucleus</keyword>
<dbReference type="InterPro" id="IPR001356">
    <property type="entry name" value="HD"/>
</dbReference>
<evidence type="ECO:0000256" key="4">
    <source>
        <dbReference type="ARBA" id="ARBA00023125"/>
    </source>
</evidence>
<dbReference type="GO" id="GO:0005634">
    <property type="term" value="C:nucleus"/>
    <property type="evidence" value="ECO:0007669"/>
    <property type="project" value="UniProtKB-SubCell"/>
</dbReference>
<dbReference type="CDD" id="cd00086">
    <property type="entry name" value="homeodomain"/>
    <property type="match status" value="1"/>
</dbReference>
<dbReference type="PANTHER" id="PTHR45940">
    <property type="entry name" value="WUSCHEL-RELATED HOMEOBOX 1-RELATED"/>
    <property type="match status" value="1"/>
</dbReference>
<organism evidence="12">
    <name type="scientific">Pinus taeda</name>
    <name type="common">Loblolly pine</name>
    <dbReference type="NCBI Taxonomy" id="3352"/>
    <lineage>
        <taxon>Eukaryota</taxon>
        <taxon>Viridiplantae</taxon>
        <taxon>Streptophyta</taxon>
        <taxon>Embryophyta</taxon>
        <taxon>Tracheophyta</taxon>
        <taxon>Spermatophyta</taxon>
        <taxon>Pinopsida</taxon>
        <taxon>Pinidae</taxon>
        <taxon>Conifers I</taxon>
        <taxon>Pinales</taxon>
        <taxon>Pinaceae</taxon>
        <taxon>Pinus</taxon>
        <taxon>Pinus subgen. Pinus</taxon>
    </lineage>
</organism>
<evidence type="ECO:0000256" key="3">
    <source>
        <dbReference type="ARBA" id="ARBA00023015"/>
    </source>
</evidence>
<feature type="domain" description="Homeobox" evidence="11">
    <location>
        <begin position="14"/>
        <end position="80"/>
    </location>
</feature>
<evidence type="ECO:0000256" key="8">
    <source>
        <dbReference type="ARBA" id="ARBA00024040"/>
    </source>
</evidence>
<dbReference type="Gene3D" id="1.10.10.60">
    <property type="entry name" value="Homeodomain-like"/>
    <property type="match status" value="1"/>
</dbReference>
<evidence type="ECO:0000256" key="10">
    <source>
        <dbReference type="RuleBase" id="RU000682"/>
    </source>
</evidence>